<organism evidence="1 2">
    <name type="scientific">Pseudochrobactrum saccharolyticum</name>
    <dbReference type="NCBI Taxonomy" id="354352"/>
    <lineage>
        <taxon>Bacteria</taxon>
        <taxon>Pseudomonadati</taxon>
        <taxon>Pseudomonadota</taxon>
        <taxon>Alphaproteobacteria</taxon>
        <taxon>Hyphomicrobiales</taxon>
        <taxon>Brucellaceae</taxon>
        <taxon>Pseudochrobactrum</taxon>
    </lineage>
</organism>
<proteinExistence type="predicted"/>
<accession>A0A7W8AKH9</accession>
<dbReference type="AlphaFoldDB" id="A0A7W8AKH9"/>
<protein>
    <submittedName>
        <fullName evidence="1">Uncharacterized protein</fullName>
    </submittedName>
</protein>
<dbReference type="Proteomes" id="UP000531231">
    <property type="component" value="Unassembled WGS sequence"/>
</dbReference>
<gene>
    <name evidence="1" type="ORF">HNQ68_002597</name>
</gene>
<sequence>MFKSLSGAAILMIALSGMYLAGTAGYGGLAKRLFDFYSLPHGYDPYCSVKNLVELFI</sequence>
<keyword evidence="2" id="KW-1185">Reference proteome</keyword>
<evidence type="ECO:0000313" key="1">
    <source>
        <dbReference type="EMBL" id="MBB5092052.1"/>
    </source>
</evidence>
<comment type="caution">
    <text evidence="1">The sequence shown here is derived from an EMBL/GenBank/DDBJ whole genome shotgun (WGS) entry which is preliminary data.</text>
</comment>
<reference evidence="1 2" key="1">
    <citation type="submission" date="2020-08" db="EMBL/GenBank/DDBJ databases">
        <title>Genomic Encyclopedia of Type Strains, Phase IV (KMG-IV): sequencing the most valuable type-strain genomes for metagenomic binning, comparative biology and taxonomic classification.</title>
        <authorList>
            <person name="Goeker M."/>
        </authorList>
    </citation>
    <scope>NUCLEOTIDE SEQUENCE [LARGE SCALE GENOMIC DNA]</scope>
    <source>
        <strain evidence="1 2">DSM 25620</strain>
    </source>
</reference>
<evidence type="ECO:0000313" key="2">
    <source>
        <dbReference type="Proteomes" id="UP000531231"/>
    </source>
</evidence>
<dbReference type="RefSeq" id="WP_170265282.1">
    <property type="nucleotide sequence ID" value="NZ_JACHIL010000004.1"/>
</dbReference>
<dbReference type="EMBL" id="JACHIL010000004">
    <property type="protein sequence ID" value="MBB5092052.1"/>
    <property type="molecule type" value="Genomic_DNA"/>
</dbReference>
<name>A0A7W8AKH9_9HYPH</name>